<gene>
    <name evidence="1" type="ORF">FEM03_09075</name>
</gene>
<name>A0A5R8KFH4_9BACT</name>
<dbReference type="Proteomes" id="UP000306196">
    <property type="component" value="Unassembled WGS sequence"/>
</dbReference>
<protein>
    <submittedName>
        <fullName evidence="1">Uncharacterized protein</fullName>
    </submittedName>
</protein>
<comment type="caution">
    <text evidence="1">The sequence shown here is derived from an EMBL/GenBank/DDBJ whole genome shotgun (WGS) entry which is preliminary data.</text>
</comment>
<organism evidence="1 2">
    <name type="scientific">Phragmitibacter flavus</name>
    <dbReference type="NCBI Taxonomy" id="2576071"/>
    <lineage>
        <taxon>Bacteria</taxon>
        <taxon>Pseudomonadati</taxon>
        <taxon>Verrucomicrobiota</taxon>
        <taxon>Verrucomicrobiia</taxon>
        <taxon>Verrucomicrobiales</taxon>
        <taxon>Verrucomicrobiaceae</taxon>
        <taxon>Phragmitibacter</taxon>
    </lineage>
</organism>
<accession>A0A5R8KFH4</accession>
<keyword evidence="2" id="KW-1185">Reference proteome</keyword>
<reference evidence="1 2" key="1">
    <citation type="submission" date="2019-05" db="EMBL/GenBank/DDBJ databases">
        <title>Verrucobacter flavum gen. nov., sp. nov. a new member of the family Verrucomicrobiaceae.</title>
        <authorList>
            <person name="Szuroczki S."/>
            <person name="Abbaszade G."/>
            <person name="Szabo A."/>
            <person name="Felfoldi T."/>
            <person name="Schumann P."/>
            <person name="Boka K."/>
            <person name="Keki Z."/>
            <person name="Toumi M."/>
            <person name="Toth E."/>
        </authorList>
    </citation>
    <scope>NUCLEOTIDE SEQUENCE [LARGE SCALE GENOMIC DNA]</scope>
    <source>
        <strain evidence="1 2">MG-N-17</strain>
    </source>
</reference>
<dbReference type="RefSeq" id="WP_138085883.1">
    <property type="nucleotide sequence ID" value="NZ_VAUV01000006.1"/>
</dbReference>
<dbReference type="EMBL" id="VAUV01000006">
    <property type="protein sequence ID" value="TLD71054.1"/>
    <property type="molecule type" value="Genomic_DNA"/>
</dbReference>
<dbReference type="AlphaFoldDB" id="A0A5R8KFH4"/>
<sequence>MNSETISKSALCLGHPGHEIKVLAWAAEHKPRVTIFTDGSGPNRPSRLESTRKILEAVGCEPALMFGNLADREIYGMMREGAEPFVQIAQQLEGEWTAGEVDTVAGDALEGFNTTHDVCRMVINAVVEKLRRKHLRVKNYAFPLEGLGMEVESEGELVVEMDQSLFEWKRDIVKSAYPEMAGEVDKAIAKYGEGPFQREVLHPAVEGRLGMVWEGNAPPFYETYGRRQIEKGHYHDLITYSEHLLPIAEGLWNWAEEGS</sequence>
<evidence type="ECO:0000313" key="1">
    <source>
        <dbReference type="EMBL" id="TLD71054.1"/>
    </source>
</evidence>
<evidence type="ECO:0000313" key="2">
    <source>
        <dbReference type="Proteomes" id="UP000306196"/>
    </source>
</evidence>
<dbReference type="OrthoDB" id="8058828at2"/>
<proteinExistence type="predicted"/>